<organism evidence="9">
    <name type="scientific">Trypanosoma brucei</name>
    <dbReference type="NCBI Taxonomy" id="5691"/>
    <lineage>
        <taxon>Eukaryota</taxon>
        <taxon>Discoba</taxon>
        <taxon>Euglenozoa</taxon>
        <taxon>Kinetoplastea</taxon>
        <taxon>Metakinetoplastina</taxon>
        <taxon>Trypanosomatida</taxon>
        <taxon>Trypanosomatidae</taxon>
        <taxon>Trypanosoma</taxon>
    </lineage>
</organism>
<accession>A0A1J0R5X8</accession>
<keyword evidence="3" id="KW-1003">Cell membrane</keyword>
<name>A0A1J0R5X8_9TRYP</name>
<evidence type="ECO:0000313" key="9">
    <source>
        <dbReference type="EMBL" id="APD73236.1"/>
    </source>
</evidence>
<dbReference type="VEuPathDB" id="TriTrypDB:Tb1125.11.19520"/>
<evidence type="ECO:0000256" key="1">
    <source>
        <dbReference type="ARBA" id="ARBA00002523"/>
    </source>
</evidence>
<dbReference type="VEuPathDB" id="TriTrypDB:Tb927.11.19520"/>
<sequence length="503" mass="53744">MNESSRHKRSTFNRYIAASVAILLPILPQQAIQQLPPAVLNEINTVCKEATYFTVASAQYVEKLHQLSSDLTSSQIQTKVWQLAAARTAAGQQKAFYAALIAHANKRQGEAAQMARTAITAVGAALEATAKHAGYLNGREHAMDILAKAALNGNPTAVGTTCTHALSQTPTAFSTCTHQTLQDTGFANTDLDIFGTSHVKISKHTDLKTLTKTANVVATITGSTFTGNTGGKCQDSSESGITDVQLSLKLTKEASLSTAASKLKNHGTARDSCRQKPEQQQVDANEDKLERLICEAQQAVAKAKLDITGLDVAALQADEVMLEATNNLAMGNERVGDPTKREGKEAVAKKIPALAGDPTKFYATFVSEHNKQKVTFKKAGKTTEEKSLEDIAKSDDFGIAVSYFEGQSMLAIADAATKTCKPELTETEATCAARGAGDDCKSPCKLVEEEGGKNRCTLDKEEAKKLEEKTEQKDGGDSKTTNTTGSNFFVISKGSLSLAYLIL</sequence>
<dbReference type="GO" id="GO:0005886">
    <property type="term" value="C:plasma membrane"/>
    <property type="evidence" value="ECO:0007669"/>
    <property type="project" value="UniProtKB-SubCell"/>
</dbReference>
<dbReference type="InterPro" id="IPR027446">
    <property type="entry name" value="VSG_C_dom_sf"/>
</dbReference>
<dbReference type="SUPFAM" id="SSF118251">
    <property type="entry name" value="Variant surface glycoprotein MITAT 1.2, VSG 221, C-terminal domain"/>
    <property type="match status" value="1"/>
</dbReference>
<keyword evidence="6" id="KW-0325">Glycoprotein</keyword>
<evidence type="ECO:0000256" key="2">
    <source>
        <dbReference type="ARBA" id="ARBA00004609"/>
    </source>
</evidence>
<dbReference type="Gene3D" id="4.10.110.20">
    <property type="entry name" value="Variant surface glycoprotein MITAT 1.2, VSG 221, C-terminal domain"/>
    <property type="match status" value="1"/>
</dbReference>
<keyword evidence="4" id="KW-0336">GPI-anchor</keyword>
<evidence type="ECO:0000256" key="6">
    <source>
        <dbReference type="ARBA" id="ARBA00023180"/>
    </source>
</evidence>
<proteinExistence type="predicted"/>
<comment type="function">
    <text evidence="1">VSG forms a coat on the surface of the parasite. The trypanosome evades the immune response of the host by expressing a series of antigenically distinct VSGs from an estimated 1000 VSG genes.</text>
</comment>
<dbReference type="FunFam" id="4.10.110.20:FF:000002">
    <property type="entry name" value="Variant surface glycoprotein (VSG), putative"/>
    <property type="match status" value="1"/>
</dbReference>
<evidence type="ECO:0000256" key="3">
    <source>
        <dbReference type="ARBA" id="ARBA00022475"/>
    </source>
</evidence>
<feature type="compositionally biased region" description="Basic and acidic residues" evidence="8">
    <location>
        <begin position="268"/>
        <end position="277"/>
    </location>
</feature>
<reference evidence="9" key="1">
    <citation type="submission" date="2016-08" db="EMBL/GenBank/DDBJ databases">
        <title>VSG repertoire of Trypanosoma brucei EATRO 1125.</title>
        <authorList>
            <person name="Cross G.A."/>
        </authorList>
    </citation>
    <scope>NUCLEOTIDE SEQUENCE</scope>
    <source>
        <strain evidence="9">EATRO 1125</strain>
    </source>
</reference>
<evidence type="ECO:0000256" key="8">
    <source>
        <dbReference type="SAM" id="MobiDB-lite"/>
    </source>
</evidence>
<evidence type="ECO:0000256" key="5">
    <source>
        <dbReference type="ARBA" id="ARBA00023136"/>
    </source>
</evidence>
<protein>
    <submittedName>
        <fullName evidence="9">Variant surface glycoprotein 1125.469</fullName>
    </submittedName>
</protein>
<dbReference type="EMBL" id="KX699280">
    <property type="protein sequence ID" value="APD73236.1"/>
    <property type="molecule type" value="Genomic_DNA"/>
</dbReference>
<dbReference type="SUPFAM" id="SSF58087">
    <property type="entry name" value="Variant surface glycoprotein (N-terminal domain)"/>
    <property type="match status" value="1"/>
</dbReference>
<comment type="subcellular location">
    <subcellularLocation>
        <location evidence="2">Cell membrane</location>
        <topology evidence="2">Lipid-anchor</topology>
        <topology evidence="2">GPI-anchor</topology>
    </subcellularLocation>
</comment>
<keyword evidence="7" id="KW-0449">Lipoprotein</keyword>
<dbReference type="VEuPathDB" id="TriTrypDB:Tb427_000612200"/>
<evidence type="ECO:0000256" key="4">
    <source>
        <dbReference type="ARBA" id="ARBA00022622"/>
    </source>
</evidence>
<dbReference type="AlphaFoldDB" id="A0A1J0R5X8"/>
<evidence type="ECO:0000256" key="7">
    <source>
        <dbReference type="ARBA" id="ARBA00023288"/>
    </source>
</evidence>
<keyword evidence="5" id="KW-0472">Membrane</keyword>
<feature type="region of interest" description="Disordered" evidence="8">
    <location>
        <begin position="261"/>
        <end position="284"/>
    </location>
</feature>
<dbReference type="GO" id="GO:0098552">
    <property type="term" value="C:side of membrane"/>
    <property type="evidence" value="ECO:0007669"/>
    <property type="project" value="UniProtKB-KW"/>
</dbReference>